<geneLocation type="plasmid" evidence="1 2">
    <name>pDOK1-4-1</name>
</geneLocation>
<accession>A0A1P8N121</accession>
<dbReference type="AlphaFoldDB" id="A0A1P8N121"/>
<protein>
    <recommendedName>
        <fullName evidence="3">WbqC-like protein</fullName>
    </recommendedName>
</protein>
<dbReference type="Proteomes" id="UP000186336">
    <property type="component" value="Plasmid pDOK1-4-1"/>
</dbReference>
<keyword evidence="1" id="KW-0614">Plasmid</keyword>
<proteinExistence type="predicted"/>
<evidence type="ECO:0000313" key="2">
    <source>
        <dbReference type="Proteomes" id="UP000186336"/>
    </source>
</evidence>
<dbReference type="InterPro" id="IPR014985">
    <property type="entry name" value="WbqC"/>
</dbReference>
<reference evidence="1 2" key="1">
    <citation type="submission" date="2017-01" db="EMBL/GenBank/DDBJ databases">
        <title>Complete genome of Tateyamaria omphalii DOK1-4 isolated from seawater in Dokdo.</title>
        <authorList>
            <person name="Kim J.H."/>
            <person name="Chi W.-J."/>
        </authorList>
    </citation>
    <scope>NUCLEOTIDE SEQUENCE [LARGE SCALE GENOMIC DNA]</scope>
    <source>
        <strain evidence="1 2">DOK1-4</strain>
        <plasmid evidence="1 2">pDOK1-4-1</plasmid>
    </source>
</reference>
<evidence type="ECO:0008006" key="3">
    <source>
        <dbReference type="Google" id="ProtNLM"/>
    </source>
</evidence>
<organism evidence="1 2">
    <name type="scientific">Tateyamaria omphalii</name>
    <dbReference type="NCBI Taxonomy" id="299262"/>
    <lineage>
        <taxon>Bacteria</taxon>
        <taxon>Pseudomonadati</taxon>
        <taxon>Pseudomonadota</taxon>
        <taxon>Alphaproteobacteria</taxon>
        <taxon>Rhodobacterales</taxon>
        <taxon>Roseobacteraceae</taxon>
        <taxon>Tateyamaria</taxon>
    </lineage>
</organism>
<dbReference type="Pfam" id="PF08889">
    <property type="entry name" value="WbqC"/>
    <property type="match status" value="1"/>
</dbReference>
<sequence>MRAAIMQPYLLPYIGYFQLIAHADTFVVYDDIQFSKKGWINRNRFLRNGAAVMFTLPLRKDSDYLDVRDRDIADAYDPKKLMAQIANAYRKAPQFANAMPVVEEILGYPERNLFTFIHHSVTRVCTYLGLDTPIVVSSSLGDTTGLKGQDRVLAICEAVSATSYVNPIGGLDLYQASAFRARGMDLHFMRRTSIEYEQFGHPFVPDLSILDIIMFNSVDAARSLITDCYEMVAPKDE</sequence>
<evidence type="ECO:0000313" key="1">
    <source>
        <dbReference type="EMBL" id="APX14027.1"/>
    </source>
</evidence>
<dbReference type="OrthoDB" id="3611744at2"/>
<dbReference type="EMBL" id="CP019313">
    <property type="protein sequence ID" value="APX14027.1"/>
    <property type="molecule type" value="Genomic_DNA"/>
</dbReference>
<keyword evidence="2" id="KW-1185">Reference proteome</keyword>
<dbReference type="KEGG" id="tom:BWR18_19365"/>
<name>A0A1P8N121_9RHOB</name>
<gene>
    <name evidence="1" type="ORF">BWR18_19365</name>
</gene>